<reference evidence="2 3" key="1">
    <citation type="submission" date="2018-10" db="EMBL/GenBank/DDBJ databases">
        <title>Genomic Encyclopedia of Archaeal and Bacterial Type Strains, Phase II (KMG-II): from individual species to whole genera.</title>
        <authorList>
            <person name="Goeker M."/>
        </authorList>
    </citation>
    <scope>NUCLEOTIDE SEQUENCE [LARGE SCALE GENOMIC DNA]</scope>
    <source>
        <strain evidence="2 3">RP-AC37</strain>
    </source>
</reference>
<dbReference type="Pfam" id="PF09995">
    <property type="entry name" value="MPAB_Lcp_cat"/>
    <property type="match status" value="1"/>
</dbReference>
<sequence length="325" mass="34636">MCALPLKDLADTTRRTFRARVSGDPTGAPDWVRDIARVGEGPGWFDPEGVVWRVHGDLATLVGGVGALLGQGAHPLALAGVLRHSAYQDDPWKRLAGTARWLVVSTFGSAELAERESARVRGMHTRVRGTDPQGRAYAASDPALLRWVHLAFTDAFLAAQEAVGRDLTGRFGRRWPDTYVSEWRRSAEALGARDLPSTEAELAEAIAAYAPVLEPVPDHLLAFLSAPPGLGRAEQLFYSGLSGAAALLVSPTIAPLAGVPGRAARGPRERARLARTRLQLRAFGVALGSYSPSEESARYRLGGPLPGWVTDEDDDLPGLVAASGA</sequence>
<comment type="caution">
    <text evidence="2">The sequence shown here is derived from an EMBL/GenBank/DDBJ whole genome shotgun (WGS) entry which is preliminary data.</text>
</comment>
<name>A0A420XR61_9ACTN</name>
<dbReference type="AlphaFoldDB" id="A0A420XR61"/>
<dbReference type="PANTHER" id="PTHR36151">
    <property type="entry name" value="BLR2777 PROTEIN"/>
    <property type="match status" value="1"/>
</dbReference>
<dbReference type="EMBL" id="RBWV01000011">
    <property type="protein sequence ID" value="RKS75696.1"/>
    <property type="molecule type" value="Genomic_DNA"/>
</dbReference>
<evidence type="ECO:0000313" key="3">
    <source>
        <dbReference type="Proteomes" id="UP000281955"/>
    </source>
</evidence>
<proteinExistence type="predicted"/>
<evidence type="ECO:0000313" key="2">
    <source>
        <dbReference type="EMBL" id="RKS75696.1"/>
    </source>
</evidence>
<protein>
    <submittedName>
        <fullName evidence="2">Uncharacterized protein (DUF2236 family)</fullName>
    </submittedName>
</protein>
<organism evidence="2 3">
    <name type="scientific">Motilibacter peucedani</name>
    <dbReference type="NCBI Taxonomy" id="598650"/>
    <lineage>
        <taxon>Bacteria</taxon>
        <taxon>Bacillati</taxon>
        <taxon>Actinomycetota</taxon>
        <taxon>Actinomycetes</taxon>
        <taxon>Motilibacterales</taxon>
        <taxon>Motilibacteraceae</taxon>
        <taxon>Motilibacter</taxon>
    </lineage>
</organism>
<dbReference type="OrthoDB" id="108890at2"/>
<dbReference type="InParanoid" id="A0A420XR61"/>
<dbReference type="RefSeq" id="WP_121193433.1">
    <property type="nucleotide sequence ID" value="NZ_RBWV01000011.1"/>
</dbReference>
<accession>A0A420XR61</accession>
<keyword evidence="3" id="KW-1185">Reference proteome</keyword>
<dbReference type="Proteomes" id="UP000281955">
    <property type="component" value="Unassembled WGS sequence"/>
</dbReference>
<gene>
    <name evidence="2" type="ORF">CLV35_2173</name>
</gene>
<evidence type="ECO:0000259" key="1">
    <source>
        <dbReference type="Pfam" id="PF09995"/>
    </source>
</evidence>
<feature type="domain" description="ER-bound oxygenase mpaB/mpaB'/Rubber oxygenase catalytic" evidence="1">
    <location>
        <begin position="52"/>
        <end position="277"/>
    </location>
</feature>
<dbReference type="GO" id="GO:0016491">
    <property type="term" value="F:oxidoreductase activity"/>
    <property type="evidence" value="ECO:0007669"/>
    <property type="project" value="InterPro"/>
</dbReference>
<dbReference type="PANTHER" id="PTHR36151:SF3">
    <property type="entry name" value="ER-BOUND OXYGENASE MPAB_MPAB'_RUBBER OXYGENASE CATALYTIC DOMAIN-CONTAINING PROTEIN"/>
    <property type="match status" value="1"/>
</dbReference>
<dbReference type="InterPro" id="IPR018713">
    <property type="entry name" value="MPAB/Lcp_cat_dom"/>
</dbReference>